<feature type="transmembrane region" description="Helical" evidence="12">
    <location>
        <begin position="211"/>
        <end position="229"/>
    </location>
</feature>
<feature type="transmembrane region" description="Helical" evidence="12">
    <location>
        <begin position="107"/>
        <end position="128"/>
    </location>
</feature>
<organism evidence="14 15">
    <name type="scientific">Tsukamurella paurometabola</name>
    <name type="common">Corynebacterium paurometabolum</name>
    <dbReference type="NCBI Taxonomy" id="2061"/>
    <lineage>
        <taxon>Bacteria</taxon>
        <taxon>Bacillati</taxon>
        <taxon>Actinomycetota</taxon>
        <taxon>Actinomycetes</taxon>
        <taxon>Mycobacteriales</taxon>
        <taxon>Tsukamurellaceae</taxon>
        <taxon>Tsukamurella</taxon>
    </lineage>
</organism>
<feature type="transmembrane region" description="Helical" evidence="12">
    <location>
        <begin position="172"/>
        <end position="191"/>
    </location>
</feature>
<dbReference type="PRINTS" id="PR00940">
    <property type="entry name" value="CATPATPASEA"/>
</dbReference>
<evidence type="ECO:0000256" key="12">
    <source>
        <dbReference type="RuleBase" id="RU362081"/>
    </source>
</evidence>
<feature type="transmembrane region" description="Helical" evidence="12">
    <location>
        <begin position="364"/>
        <end position="385"/>
    </location>
</feature>
<dbReference type="AlphaFoldDB" id="A0A3P8KQ49"/>
<dbReference type="NCBIfam" id="TIGR01494">
    <property type="entry name" value="ATPase_P-type"/>
    <property type="match status" value="1"/>
</dbReference>
<dbReference type="PROSITE" id="PS00154">
    <property type="entry name" value="ATPASE_E1_E2"/>
    <property type="match status" value="1"/>
</dbReference>
<dbReference type="Proteomes" id="UP000271626">
    <property type="component" value="Chromosome"/>
</dbReference>
<accession>A0A3P8KQ49</accession>
<dbReference type="CDD" id="cd02094">
    <property type="entry name" value="P-type_ATPase_Cu-like"/>
    <property type="match status" value="1"/>
</dbReference>
<evidence type="ECO:0000256" key="3">
    <source>
        <dbReference type="ARBA" id="ARBA00022692"/>
    </source>
</evidence>
<dbReference type="Gene3D" id="3.40.50.1000">
    <property type="entry name" value="HAD superfamily/HAD-like"/>
    <property type="match status" value="1"/>
</dbReference>
<proteinExistence type="inferred from homology"/>
<dbReference type="Pfam" id="PF00403">
    <property type="entry name" value="HMA"/>
    <property type="match status" value="1"/>
</dbReference>
<name>A0A3P8KQ49_TSUPA</name>
<dbReference type="InterPro" id="IPR036163">
    <property type="entry name" value="HMA_dom_sf"/>
</dbReference>
<feature type="transmembrane region" description="Helical" evidence="12">
    <location>
        <begin position="397"/>
        <end position="419"/>
    </location>
</feature>
<keyword evidence="9 12" id="KW-0472">Membrane</keyword>
<dbReference type="NCBIfam" id="TIGR01511">
    <property type="entry name" value="ATPase-IB1_Cu"/>
    <property type="match status" value="1"/>
</dbReference>
<keyword evidence="4 12" id="KW-0479">Metal-binding</keyword>
<comment type="subcellular location">
    <subcellularLocation>
        <location evidence="1">Cell membrane</location>
        <topology evidence="1">Multi-pass membrane protein</topology>
    </subcellularLocation>
</comment>
<dbReference type="PANTHER" id="PTHR43520">
    <property type="entry name" value="ATP7, ISOFORM B"/>
    <property type="match status" value="1"/>
</dbReference>
<dbReference type="InterPro" id="IPR036412">
    <property type="entry name" value="HAD-like_sf"/>
</dbReference>
<dbReference type="SFLD" id="SFLDS00003">
    <property type="entry name" value="Haloacid_Dehalogenase"/>
    <property type="match status" value="1"/>
</dbReference>
<dbReference type="Gene3D" id="2.70.150.10">
    <property type="entry name" value="Calcium-transporting ATPase, cytoplasmic transduction domain A"/>
    <property type="match status" value="1"/>
</dbReference>
<dbReference type="Gene3D" id="3.40.1110.10">
    <property type="entry name" value="Calcium-transporting ATPase, cytoplasmic domain N"/>
    <property type="match status" value="1"/>
</dbReference>
<dbReference type="InterPro" id="IPR023298">
    <property type="entry name" value="ATPase_P-typ_TM_dom_sf"/>
</dbReference>
<evidence type="ECO:0000256" key="10">
    <source>
        <dbReference type="ARBA" id="ARBA00049360"/>
    </source>
</evidence>
<dbReference type="InterPro" id="IPR017969">
    <property type="entry name" value="Heavy-metal-associated_CS"/>
</dbReference>
<dbReference type="Gene3D" id="3.30.70.100">
    <property type="match status" value="1"/>
</dbReference>
<sequence>MTDLDQAPVPAAAQPEQAQRTFLDVGGMTCAACVGRVERKLNKLDGVRAVVNLATRTATVEHAPGVSVEDLTGTVEAAGYTAAPKSPNPRRAILAEERERRDVLRRLIVSLVLFVPAADLSIVLATIPSTRFPGWQWVLLALSLPVVTWGAWPLHKRAFLGARHGAATMDTLVSVGIIAATAWSVVTVLTPGRQRPDPHGFWNAIIQSDPIYLEVAMGVTVFVLAGRYFEASARAKAASALRELATRGAREVSVLVRDGSELRIPVGELREEQRFVVRPGETIATDGIVESGSAFVDNSAMTGESRPVPAGPGDRVVGGTVCQDGRLTVRATAVGEDTTFAAMLRLVEDAQATKARMQRLADRVSAVFVPCVFAIAALTFVGWLIGSGIDSAVKSAIAVLVIACPCALGLATPVAFMVASGRGAQLGVYVRGHRALEATETIDTVVFDKTGTVTTGVLSVAGVSVAPGFTEDGVLRLAGAVEAASEHAVARAVVARAGADLPAVEDFRAVPGLGATGTVEGAAVRVGSPRFVAPGTLAGAVSAAAESGRTVAVVEVDGAVAAVLEVADTIKADAADAVARLHEAGIRTVLLTGDNAAAAAKVAALVGIDDVRADVLPDGKVAAVRELQAEGRKVAMVGDGVNDGPALAAADLGLAMGTGTDVAQSAADIVLMREELSAVPDALGLARATLKTIKTNLVWAFGYNVAAIPVAVAGLLNPLIGAAAMAFSSFFVVWNSLRLRKFGTK</sequence>
<dbReference type="GO" id="GO:0016887">
    <property type="term" value="F:ATP hydrolysis activity"/>
    <property type="evidence" value="ECO:0007669"/>
    <property type="project" value="InterPro"/>
</dbReference>
<evidence type="ECO:0000256" key="1">
    <source>
        <dbReference type="ARBA" id="ARBA00004651"/>
    </source>
</evidence>
<reference evidence="14 15" key="1">
    <citation type="submission" date="2018-12" db="EMBL/GenBank/DDBJ databases">
        <authorList>
            <consortium name="Pathogen Informatics"/>
        </authorList>
    </citation>
    <scope>NUCLEOTIDE SEQUENCE [LARGE SCALE GENOMIC DNA]</scope>
    <source>
        <strain evidence="14 15">NCTC10741</strain>
    </source>
</reference>
<evidence type="ECO:0000259" key="13">
    <source>
        <dbReference type="PROSITE" id="PS50846"/>
    </source>
</evidence>
<dbReference type="PROSITE" id="PS50846">
    <property type="entry name" value="HMA_2"/>
    <property type="match status" value="1"/>
</dbReference>
<evidence type="ECO:0000256" key="9">
    <source>
        <dbReference type="ARBA" id="ARBA00023136"/>
    </source>
</evidence>
<dbReference type="RefSeq" id="WP_126195580.1">
    <property type="nucleotide sequence ID" value="NZ_CP085954.1"/>
</dbReference>
<dbReference type="Pfam" id="PF00702">
    <property type="entry name" value="Hydrolase"/>
    <property type="match status" value="1"/>
</dbReference>
<dbReference type="InterPro" id="IPR023299">
    <property type="entry name" value="ATPase_P-typ_cyto_dom_N"/>
</dbReference>
<dbReference type="SUPFAM" id="SSF81665">
    <property type="entry name" value="Calcium ATPase, transmembrane domain M"/>
    <property type="match status" value="1"/>
</dbReference>
<dbReference type="FunFam" id="3.30.70.100:FF:000005">
    <property type="entry name" value="Copper-exporting P-type ATPase A"/>
    <property type="match status" value="1"/>
</dbReference>
<evidence type="ECO:0000256" key="5">
    <source>
        <dbReference type="ARBA" id="ARBA00022741"/>
    </source>
</evidence>
<dbReference type="OrthoDB" id="7059309at2"/>
<dbReference type="Pfam" id="PF00122">
    <property type="entry name" value="E1-E2_ATPase"/>
    <property type="match status" value="1"/>
</dbReference>
<keyword evidence="7" id="KW-1278">Translocase</keyword>
<feature type="domain" description="HMA" evidence="13">
    <location>
        <begin position="19"/>
        <end position="83"/>
    </location>
</feature>
<dbReference type="InterPro" id="IPR008250">
    <property type="entry name" value="ATPase_P-typ_transduc_dom_A_sf"/>
</dbReference>
<feature type="transmembrane region" description="Helical" evidence="12">
    <location>
        <begin position="697"/>
        <end position="713"/>
    </location>
</feature>
<feature type="transmembrane region" description="Helical" evidence="12">
    <location>
        <begin position="719"/>
        <end position="737"/>
    </location>
</feature>
<evidence type="ECO:0000256" key="8">
    <source>
        <dbReference type="ARBA" id="ARBA00022989"/>
    </source>
</evidence>
<evidence type="ECO:0000313" key="15">
    <source>
        <dbReference type="Proteomes" id="UP000271626"/>
    </source>
</evidence>
<dbReference type="EMBL" id="LR131273">
    <property type="protein sequence ID" value="VDR38297.1"/>
    <property type="molecule type" value="Genomic_DNA"/>
</dbReference>
<feature type="transmembrane region" description="Helical" evidence="12">
    <location>
        <begin position="134"/>
        <end position="152"/>
    </location>
</feature>
<dbReference type="InterPro" id="IPR001757">
    <property type="entry name" value="P_typ_ATPase"/>
</dbReference>
<comment type="catalytic activity">
    <reaction evidence="10">
        <text>ATP + H2O = ADP + phosphate + H(+)</text>
        <dbReference type="Rhea" id="RHEA:13065"/>
        <dbReference type="ChEBI" id="CHEBI:15377"/>
        <dbReference type="ChEBI" id="CHEBI:15378"/>
        <dbReference type="ChEBI" id="CHEBI:30616"/>
        <dbReference type="ChEBI" id="CHEBI:43474"/>
        <dbReference type="ChEBI" id="CHEBI:456216"/>
    </reaction>
</comment>
<dbReference type="InterPro" id="IPR059000">
    <property type="entry name" value="ATPase_P-type_domA"/>
</dbReference>
<gene>
    <name evidence="14" type="primary">copA_2</name>
    <name evidence="14" type="ORF">NCTC10741_01413</name>
</gene>
<keyword evidence="12" id="KW-1003">Cell membrane</keyword>
<keyword evidence="8 12" id="KW-1133">Transmembrane helix</keyword>
<dbReference type="GO" id="GO:0005524">
    <property type="term" value="F:ATP binding"/>
    <property type="evidence" value="ECO:0007669"/>
    <property type="project" value="UniProtKB-UniRule"/>
</dbReference>
<dbReference type="GO" id="GO:0055070">
    <property type="term" value="P:copper ion homeostasis"/>
    <property type="evidence" value="ECO:0007669"/>
    <property type="project" value="TreeGrafter"/>
</dbReference>
<evidence type="ECO:0000256" key="7">
    <source>
        <dbReference type="ARBA" id="ARBA00022967"/>
    </source>
</evidence>
<dbReference type="InterPro" id="IPR023214">
    <property type="entry name" value="HAD_sf"/>
</dbReference>
<dbReference type="SUPFAM" id="SSF81653">
    <property type="entry name" value="Calcium ATPase, transduction domain A"/>
    <property type="match status" value="1"/>
</dbReference>
<dbReference type="NCBIfam" id="TIGR01525">
    <property type="entry name" value="ATPase-IB_hvy"/>
    <property type="match status" value="1"/>
</dbReference>
<dbReference type="SFLD" id="SFLDF00027">
    <property type="entry name" value="p-type_atpase"/>
    <property type="match status" value="1"/>
</dbReference>
<keyword evidence="3 12" id="KW-0812">Transmembrane</keyword>
<keyword evidence="14" id="KW-0378">Hydrolase</keyword>
<dbReference type="FunFam" id="2.70.150.10:FF:000002">
    <property type="entry name" value="Copper-transporting ATPase 1, putative"/>
    <property type="match status" value="1"/>
</dbReference>
<evidence type="ECO:0000313" key="14">
    <source>
        <dbReference type="EMBL" id="VDR38297.1"/>
    </source>
</evidence>
<evidence type="ECO:0000256" key="11">
    <source>
        <dbReference type="ARBA" id="ARBA00074171"/>
    </source>
</evidence>
<dbReference type="CDD" id="cd00371">
    <property type="entry name" value="HMA"/>
    <property type="match status" value="1"/>
</dbReference>
<dbReference type="InterPro" id="IPR006121">
    <property type="entry name" value="HMA_dom"/>
</dbReference>
<dbReference type="SUPFAM" id="SSF55008">
    <property type="entry name" value="HMA, heavy metal-associated domain"/>
    <property type="match status" value="1"/>
</dbReference>
<dbReference type="InterPro" id="IPR000579">
    <property type="entry name" value="Cation-trans_P-type_ATPase_A/B"/>
</dbReference>
<dbReference type="PROSITE" id="PS01047">
    <property type="entry name" value="HMA_1"/>
    <property type="match status" value="1"/>
</dbReference>
<protein>
    <recommendedName>
        <fullName evidence="11">Cation-transporting P-type ATPase B</fullName>
    </recommendedName>
</protein>
<evidence type="ECO:0000256" key="4">
    <source>
        <dbReference type="ARBA" id="ARBA00022723"/>
    </source>
</evidence>
<dbReference type="InterPro" id="IPR018303">
    <property type="entry name" value="ATPase_P-typ_P_site"/>
</dbReference>
<dbReference type="PANTHER" id="PTHR43520:SF8">
    <property type="entry name" value="P-TYPE CU(+) TRANSPORTER"/>
    <property type="match status" value="1"/>
</dbReference>
<keyword evidence="5 12" id="KW-0547">Nucleotide-binding</keyword>
<evidence type="ECO:0000256" key="6">
    <source>
        <dbReference type="ARBA" id="ARBA00022840"/>
    </source>
</evidence>
<dbReference type="InterPro" id="IPR027256">
    <property type="entry name" value="P-typ_ATPase_IB"/>
</dbReference>
<dbReference type="SFLD" id="SFLDG00002">
    <property type="entry name" value="C1.7:_P-type_atpase_like"/>
    <property type="match status" value="1"/>
</dbReference>
<keyword evidence="6 12" id="KW-0067">ATP-binding</keyword>
<dbReference type="GO" id="GO:0043682">
    <property type="term" value="F:P-type divalent copper transporter activity"/>
    <property type="evidence" value="ECO:0007669"/>
    <property type="project" value="TreeGrafter"/>
</dbReference>
<dbReference type="GO" id="GO:0005886">
    <property type="term" value="C:plasma membrane"/>
    <property type="evidence" value="ECO:0007669"/>
    <property type="project" value="UniProtKB-SubCell"/>
</dbReference>
<evidence type="ECO:0000256" key="2">
    <source>
        <dbReference type="ARBA" id="ARBA00006024"/>
    </source>
</evidence>
<dbReference type="GO" id="GO:0005507">
    <property type="term" value="F:copper ion binding"/>
    <property type="evidence" value="ECO:0007669"/>
    <property type="project" value="TreeGrafter"/>
</dbReference>
<dbReference type="InterPro" id="IPR044492">
    <property type="entry name" value="P_typ_ATPase_HD_dom"/>
</dbReference>
<comment type="similarity">
    <text evidence="2 12">Belongs to the cation transport ATPase (P-type) (TC 3.A.3) family. Type IB subfamily.</text>
</comment>
<dbReference type="PRINTS" id="PR00119">
    <property type="entry name" value="CATATPASE"/>
</dbReference>
<dbReference type="SUPFAM" id="SSF56784">
    <property type="entry name" value="HAD-like"/>
    <property type="match status" value="1"/>
</dbReference>